<keyword evidence="2" id="KW-1185">Reference proteome</keyword>
<organism evidence="1 2">
    <name type="scientific">Yersinia phage phiR8-01</name>
    <dbReference type="NCBI Taxonomy" id="1206556"/>
    <lineage>
        <taxon>Viruses</taxon>
        <taxon>Duplodnaviria</taxon>
        <taxon>Heunggongvirae</taxon>
        <taxon>Uroviricota</taxon>
        <taxon>Caudoviricetes</taxon>
        <taxon>Autographivirales</taxon>
        <taxon>Autonotataviridae</taxon>
        <taxon>Melnykvirinae</taxon>
        <taxon>Pienvirus</taxon>
        <taxon>Pienvirus R801</taxon>
    </lineage>
</organism>
<reference evidence="1" key="1">
    <citation type="submission" date="2012-06" db="EMBL/GenBank/DDBJ databases">
        <title>Genomic characterization of five bacteriophages specific for Yersinia species.</title>
        <authorList>
            <person name="Skurnik M."/>
            <person name="Nawaz A."/>
            <person name="Happonen L."/>
            <person name="Butcher S."/>
            <person name="Mattinen L."/>
        </authorList>
    </citation>
    <scope>NUCLEOTIDE SEQUENCE [LARGE SCALE GENOMIC DNA]</scope>
</reference>
<proteinExistence type="predicted"/>
<evidence type="ECO:0000313" key="2">
    <source>
        <dbReference type="Proteomes" id="UP000002907"/>
    </source>
</evidence>
<dbReference type="Proteomes" id="UP000002907">
    <property type="component" value="Segment"/>
</dbReference>
<name>I7J3S1_9CAUD</name>
<dbReference type="EMBL" id="HE956707">
    <property type="protein sequence ID" value="CCI88413.2"/>
    <property type="molecule type" value="Genomic_DNA"/>
</dbReference>
<gene>
    <name evidence="1" type="primary">g032</name>
    <name evidence="1" type="ORF">BN110_041</name>
</gene>
<dbReference type="KEGG" id="vg:54990862"/>
<dbReference type="GeneID" id="54990862"/>
<sequence length="141" mass="16314">MIISGPYARAAGREPAIGIKTIRHFAYYSFDKRIHFNQQDHRKYVDRAASLITGVDRTEVYLTKGHDIVAMVMYTDCVDIHYGRVAIPVTVTVMEEVRHNREVLRSVNQMIKMAVKALDCQYYYTVKHTAPGMQVHRLREV</sequence>
<dbReference type="RefSeq" id="YP_009800366.1">
    <property type="nucleotide sequence ID" value="NC_047951.1"/>
</dbReference>
<evidence type="ECO:0000313" key="1">
    <source>
        <dbReference type="EMBL" id="CCI88413.2"/>
    </source>
</evidence>
<accession>I7J3S1</accession>
<protein>
    <submittedName>
        <fullName evidence="1">Uncharacterized protein</fullName>
    </submittedName>
</protein>